<gene>
    <name evidence="1" type="ORF">MA16_Dca020522</name>
</gene>
<dbReference type="AlphaFoldDB" id="A0A2I0XA83"/>
<dbReference type="PANTHER" id="PTHR47723:SF19">
    <property type="entry name" value="POLYNUCLEOTIDYL TRANSFERASE, RIBONUCLEASE H-LIKE SUPERFAMILY PROTEIN"/>
    <property type="match status" value="1"/>
</dbReference>
<name>A0A2I0XA83_9ASPA</name>
<dbReference type="PANTHER" id="PTHR47723">
    <property type="entry name" value="OS05G0353850 PROTEIN"/>
    <property type="match status" value="1"/>
</dbReference>
<sequence>MPASGGSKKSWVLCLLQEEAKRSWVLCLLQEETKGVGFSVCFRRKQKELVLVSTPGMRKLRGAEEEEAPAPNPAPVPLRQHSQLDQLVERFDLNRLVHGDKEDCLQVIEANVISFASSSFNYDLITVNWDSNQLRLFSSTWNPPPPTEWIKLNVDASLHKDYTAGIGGVIRGSKGRFLFAFGFKRIHWDIMDLEMKALLP</sequence>
<dbReference type="InterPro" id="IPR053151">
    <property type="entry name" value="RNase_H-like"/>
</dbReference>
<protein>
    <recommendedName>
        <fullName evidence="3">RNase H type-1 domain-containing protein</fullName>
    </recommendedName>
</protein>
<organism evidence="1 2">
    <name type="scientific">Dendrobium catenatum</name>
    <dbReference type="NCBI Taxonomy" id="906689"/>
    <lineage>
        <taxon>Eukaryota</taxon>
        <taxon>Viridiplantae</taxon>
        <taxon>Streptophyta</taxon>
        <taxon>Embryophyta</taxon>
        <taxon>Tracheophyta</taxon>
        <taxon>Spermatophyta</taxon>
        <taxon>Magnoliopsida</taxon>
        <taxon>Liliopsida</taxon>
        <taxon>Asparagales</taxon>
        <taxon>Orchidaceae</taxon>
        <taxon>Epidendroideae</taxon>
        <taxon>Malaxideae</taxon>
        <taxon>Dendrobiinae</taxon>
        <taxon>Dendrobium</taxon>
    </lineage>
</organism>
<dbReference type="Proteomes" id="UP000233837">
    <property type="component" value="Unassembled WGS sequence"/>
</dbReference>
<evidence type="ECO:0000313" key="1">
    <source>
        <dbReference type="EMBL" id="PKU84811.1"/>
    </source>
</evidence>
<evidence type="ECO:0008006" key="3">
    <source>
        <dbReference type="Google" id="ProtNLM"/>
    </source>
</evidence>
<keyword evidence="2" id="KW-1185">Reference proteome</keyword>
<proteinExistence type="predicted"/>
<dbReference type="EMBL" id="KZ502028">
    <property type="protein sequence ID" value="PKU84811.1"/>
    <property type="molecule type" value="Genomic_DNA"/>
</dbReference>
<evidence type="ECO:0000313" key="2">
    <source>
        <dbReference type="Proteomes" id="UP000233837"/>
    </source>
</evidence>
<accession>A0A2I0XA83</accession>
<reference evidence="1 2" key="1">
    <citation type="journal article" date="2016" name="Sci. Rep.">
        <title>The Dendrobium catenatum Lindl. genome sequence provides insights into polysaccharide synthase, floral development and adaptive evolution.</title>
        <authorList>
            <person name="Zhang G.Q."/>
            <person name="Xu Q."/>
            <person name="Bian C."/>
            <person name="Tsai W.C."/>
            <person name="Yeh C.M."/>
            <person name="Liu K.W."/>
            <person name="Yoshida K."/>
            <person name="Zhang L.S."/>
            <person name="Chang S.B."/>
            <person name="Chen F."/>
            <person name="Shi Y."/>
            <person name="Su Y.Y."/>
            <person name="Zhang Y.Q."/>
            <person name="Chen L.J."/>
            <person name="Yin Y."/>
            <person name="Lin M."/>
            <person name="Huang H."/>
            <person name="Deng H."/>
            <person name="Wang Z.W."/>
            <person name="Zhu S.L."/>
            <person name="Zhao X."/>
            <person name="Deng C."/>
            <person name="Niu S.C."/>
            <person name="Huang J."/>
            <person name="Wang M."/>
            <person name="Liu G.H."/>
            <person name="Yang H.J."/>
            <person name="Xiao X.J."/>
            <person name="Hsiao Y.Y."/>
            <person name="Wu W.L."/>
            <person name="Chen Y.Y."/>
            <person name="Mitsuda N."/>
            <person name="Ohme-Takagi M."/>
            <person name="Luo Y.B."/>
            <person name="Van de Peer Y."/>
            <person name="Liu Z.J."/>
        </authorList>
    </citation>
    <scope>NUCLEOTIDE SEQUENCE [LARGE SCALE GENOMIC DNA]</scope>
    <source>
        <tissue evidence="1">The whole plant</tissue>
    </source>
</reference>
<reference evidence="1 2" key="2">
    <citation type="journal article" date="2017" name="Nature">
        <title>The Apostasia genome and the evolution of orchids.</title>
        <authorList>
            <person name="Zhang G.Q."/>
            <person name="Liu K.W."/>
            <person name="Li Z."/>
            <person name="Lohaus R."/>
            <person name="Hsiao Y.Y."/>
            <person name="Niu S.C."/>
            <person name="Wang J.Y."/>
            <person name="Lin Y.C."/>
            <person name="Xu Q."/>
            <person name="Chen L.J."/>
            <person name="Yoshida K."/>
            <person name="Fujiwara S."/>
            <person name="Wang Z.W."/>
            <person name="Zhang Y.Q."/>
            <person name="Mitsuda N."/>
            <person name="Wang M."/>
            <person name="Liu G.H."/>
            <person name="Pecoraro L."/>
            <person name="Huang H.X."/>
            <person name="Xiao X.J."/>
            <person name="Lin M."/>
            <person name="Wu X.Y."/>
            <person name="Wu W.L."/>
            <person name="Chen Y.Y."/>
            <person name="Chang S.B."/>
            <person name="Sakamoto S."/>
            <person name="Ohme-Takagi M."/>
            <person name="Yagi M."/>
            <person name="Zeng S.J."/>
            <person name="Shen C.Y."/>
            <person name="Yeh C.M."/>
            <person name="Luo Y.B."/>
            <person name="Tsai W.C."/>
            <person name="Van de Peer Y."/>
            <person name="Liu Z.J."/>
        </authorList>
    </citation>
    <scope>NUCLEOTIDE SEQUENCE [LARGE SCALE GENOMIC DNA]</scope>
    <source>
        <tissue evidence="1">The whole plant</tissue>
    </source>
</reference>